<gene>
    <name evidence="2" type="ordered locus">AZC_3670</name>
</gene>
<dbReference type="RefSeq" id="WP_012172193.1">
    <property type="nucleotide sequence ID" value="NC_009937.1"/>
</dbReference>
<reference evidence="2 3" key="1">
    <citation type="journal article" date="2007" name="Appl. Environ. Microbiol.">
        <title>Rhizobial factors required for stem nodule maturation and maintenance in Sesbania rostrata-Azorhizobium caulinodans ORS571 symbiosis.</title>
        <authorList>
            <person name="Suzuki S."/>
            <person name="Aono T."/>
            <person name="Lee KB."/>
            <person name="Suzuki T."/>
            <person name="Liu CT."/>
            <person name="Miwa H."/>
            <person name="Wakao S."/>
            <person name="Iki T."/>
            <person name="Oyaizu H."/>
        </authorList>
    </citation>
    <scope>NUCLEOTIDE SEQUENCE [LARGE SCALE GENOMIC DNA]</scope>
    <source>
        <strain evidence="3">ATCC 43989 / DSM 5975 / JCM 20966 / LMG 6465 / NBRC 14845 / NCIMB 13405 / ORS 571</strain>
    </source>
</reference>
<accession>A8IMW5</accession>
<evidence type="ECO:0000256" key="1">
    <source>
        <dbReference type="SAM" id="SignalP"/>
    </source>
</evidence>
<dbReference type="PANTHER" id="PTHR39327:SF1">
    <property type="entry name" value="BLR5470 PROTEIN"/>
    <property type="match status" value="1"/>
</dbReference>
<dbReference type="KEGG" id="azc:AZC_3670"/>
<name>A8IMW5_AZOC5</name>
<keyword evidence="1" id="KW-0732">Signal</keyword>
<dbReference type="PANTHER" id="PTHR39327">
    <property type="match status" value="1"/>
</dbReference>
<reference evidence="2 3" key="5">
    <citation type="journal article" date="2010" name="Appl. Environ. Microbiol.">
        <title>phrR-like gene praR of Azorhizobium caulinodans ORS571 is essential for symbiosis with Sesbania rostrata and is involved in expression of reb genes.</title>
        <authorList>
            <person name="Akiba N."/>
            <person name="Aono T."/>
            <person name="Toyazaki H."/>
            <person name="Sato S."/>
            <person name="Oyaizu H."/>
        </authorList>
    </citation>
    <scope>NUCLEOTIDE SEQUENCE [LARGE SCALE GENOMIC DNA]</scope>
    <source>
        <strain evidence="3">ATCC 43989 / DSM 5975 / JCM 20966 / LMG 6465 / NBRC 14845 / NCIMB 13405 / ORS 571</strain>
    </source>
</reference>
<evidence type="ECO:0000313" key="2">
    <source>
        <dbReference type="EMBL" id="BAF89668.1"/>
    </source>
</evidence>
<reference evidence="2 3" key="4">
    <citation type="journal article" date="2009" name="Appl. Environ. Microbiol.">
        <title>Comparative genome-wide transcriptional profiling of Azorhizobium caulinodans ORS571 grown under free-living and symbiotic conditions.</title>
        <authorList>
            <person name="Tsukada S."/>
            <person name="Aono T."/>
            <person name="Akiba N."/>
            <person name="Lee KB."/>
            <person name="Liu CT."/>
            <person name="Toyazaki H."/>
            <person name="Oyaizu H."/>
        </authorList>
    </citation>
    <scope>NUCLEOTIDE SEQUENCE [LARGE SCALE GENOMIC DNA]</scope>
    <source>
        <strain evidence="3">ATCC 43989 / DSM 5975 / JCM 20966 / LMG 6465 / NBRC 14845 / NCIMB 13405 / ORS 571</strain>
    </source>
</reference>
<feature type="signal peptide" evidence="1">
    <location>
        <begin position="1"/>
        <end position="24"/>
    </location>
</feature>
<reference evidence="2 3" key="6">
    <citation type="journal article" date="2011" name="Appl. Environ. Microbiol.">
        <title>Involvement of the azorhizobial chromosome partition gene (parA) in the onset of bacteroid differentiation during Sesbania rostrata stem nodule development.</title>
        <authorList>
            <person name="Liu CT."/>
            <person name="Lee KB."/>
            <person name="Wang YS."/>
            <person name="Peng MH."/>
            <person name="Lee KT."/>
            <person name="Suzuki S."/>
            <person name="Suzuki T."/>
            <person name="Oyaizu H."/>
        </authorList>
    </citation>
    <scope>NUCLEOTIDE SEQUENCE [LARGE SCALE GENOMIC DNA]</scope>
    <source>
        <strain evidence="3">ATCC 43989 / DSM 5975 / JCM 20966 / LMG 6465 / NBRC 14845 / NCIMB 13405 / ORS 571</strain>
    </source>
</reference>
<organism evidence="2 3">
    <name type="scientific">Azorhizobium caulinodans (strain ATCC 43989 / DSM 5975 / JCM 20966 / LMG 6465 / NBRC 14845 / NCIMB 13405 / ORS 571)</name>
    <dbReference type="NCBI Taxonomy" id="438753"/>
    <lineage>
        <taxon>Bacteria</taxon>
        <taxon>Pseudomonadati</taxon>
        <taxon>Pseudomonadota</taxon>
        <taxon>Alphaproteobacteria</taxon>
        <taxon>Hyphomicrobiales</taxon>
        <taxon>Xanthobacteraceae</taxon>
        <taxon>Azorhizobium</taxon>
    </lineage>
</organism>
<reference evidence="3" key="2">
    <citation type="submission" date="2007-04" db="EMBL/GenBank/DDBJ databases">
        <title>Complete genome sequence of the nitrogen-fixing bacterium Azorhizobium caulinodans ORS571.</title>
        <authorList>
            <person name="Lee K.B."/>
            <person name="Backer P.D."/>
            <person name="Aono T."/>
            <person name="Liu C.T."/>
            <person name="Suzuki S."/>
            <person name="Suzuki T."/>
            <person name="Kaneko T."/>
            <person name="Yamada M."/>
            <person name="Tabata S."/>
            <person name="Kupfer D.M."/>
            <person name="Najar F.Z."/>
            <person name="Wiley G.B."/>
            <person name="Roe B."/>
            <person name="Binnewies T."/>
            <person name="Ussery D."/>
            <person name="Vereecke D."/>
            <person name="Gevers D."/>
            <person name="Holsters M."/>
            <person name="Oyaizu H."/>
        </authorList>
    </citation>
    <scope>NUCLEOTIDE SEQUENCE [LARGE SCALE GENOMIC DNA]</scope>
    <source>
        <strain evidence="3">ATCC 43989 / DSM 5975 / JCM 20966 / LMG 6465 / NBRC 14845 / NCIMB 13405 / ORS 571</strain>
    </source>
</reference>
<dbReference type="AlphaFoldDB" id="A8IMW5"/>
<dbReference type="HOGENOM" id="CLU_092032_1_1_5"/>
<proteinExistence type="predicted"/>
<dbReference type="eggNOG" id="COG3672">
    <property type="taxonomic scope" value="Bacteria"/>
</dbReference>
<dbReference type="EMBL" id="AP009384">
    <property type="protein sequence ID" value="BAF89668.1"/>
    <property type="molecule type" value="Genomic_DNA"/>
</dbReference>
<dbReference type="STRING" id="438753.AZC_3670"/>
<sequence>MPSSLARLLLLAGLLLGSTAGASAQKIHTASLPPQPAPVEHLDAIGNTNPPIGYVEFCGDHANECVPSGPMVYEVALTEQKLAELQKVNRSVNETVEPMTDLEHYGVVEKWAYPDDGKGDCEDYVLEKRRVLMNLGWPASVLLITVVRDKAGDGHAVLTVVTDRGDLVLDNQEAEILRWRQTGYRYVKRQSQNDPSQWVSLGETRSPPVVGGGR</sequence>
<feature type="chain" id="PRO_5002724605" evidence="1">
    <location>
        <begin position="25"/>
        <end position="214"/>
    </location>
</feature>
<protein>
    <submittedName>
        <fullName evidence="2">Putative transglutaminase-like cysteine peptidase</fullName>
    </submittedName>
</protein>
<keyword evidence="3" id="KW-1185">Reference proteome</keyword>
<dbReference type="Proteomes" id="UP000000270">
    <property type="component" value="Chromosome"/>
</dbReference>
<dbReference type="Gene3D" id="3.10.620.30">
    <property type="match status" value="1"/>
</dbReference>
<dbReference type="Pfam" id="PF06035">
    <property type="entry name" value="Peptidase_C93"/>
    <property type="match status" value="1"/>
</dbReference>
<dbReference type="InterPro" id="IPR010319">
    <property type="entry name" value="Transglutaminase-like_Cys_pept"/>
</dbReference>
<evidence type="ECO:0000313" key="3">
    <source>
        <dbReference type="Proteomes" id="UP000000270"/>
    </source>
</evidence>
<reference evidence="2 3" key="3">
    <citation type="journal article" date="2008" name="BMC Genomics">
        <title>The genome of the versatile nitrogen fixer Azorhizobium caulinodans ORS571.</title>
        <authorList>
            <person name="Lee KB."/>
            <person name="Backer P.D."/>
            <person name="Aono T."/>
            <person name="Liu CT."/>
            <person name="Suzuki S."/>
            <person name="Suzuki T."/>
            <person name="Kaneko T."/>
            <person name="Yamada M."/>
            <person name="Tabata S."/>
            <person name="Kupfer D.M."/>
            <person name="Najar F.Z."/>
            <person name="Wiley G.B."/>
            <person name="Roe B."/>
            <person name="Binnewies T.T."/>
            <person name="Ussery D.W."/>
            <person name="D'Haeze W."/>
            <person name="Herder J.D."/>
            <person name="Gevers D."/>
            <person name="Vereecke D."/>
            <person name="Holsters M."/>
            <person name="Oyaizu H."/>
        </authorList>
    </citation>
    <scope>NUCLEOTIDE SEQUENCE [LARGE SCALE GENOMIC DNA]</scope>
    <source>
        <strain evidence="3">ATCC 43989 / DSM 5975 / JCM 20966 / LMG 6465 / NBRC 14845 / NCIMB 13405 / ORS 571</strain>
    </source>
</reference>